<accession>A0A9Q8SM59</accession>
<organism evidence="1 2">
    <name type="scientific">Colletotrichum lupini</name>
    <dbReference type="NCBI Taxonomy" id="145971"/>
    <lineage>
        <taxon>Eukaryota</taxon>
        <taxon>Fungi</taxon>
        <taxon>Dikarya</taxon>
        <taxon>Ascomycota</taxon>
        <taxon>Pezizomycotina</taxon>
        <taxon>Sordariomycetes</taxon>
        <taxon>Hypocreomycetidae</taxon>
        <taxon>Glomerellales</taxon>
        <taxon>Glomerellaceae</taxon>
        <taxon>Colletotrichum</taxon>
        <taxon>Colletotrichum acutatum species complex</taxon>
    </lineage>
</organism>
<dbReference type="KEGG" id="clup:CLUP02_05398"/>
<name>A0A9Q8SM59_9PEZI</name>
<dbReference type="RefSeq" id="XP_049141548.1">
    <property type="nucleotide sequence ID" value="XM_049284405.1"/>
</dbReference>
<dbReference type="EMBL" id="CP019475">
    <property type="protein sequence ID" value="UQC79917.1"/>
    <property type="molecule type" value="Genomic_DNA"/>
</dbReference>
<reference evidence="1" key="1">
    <citation type="journal article" date="2021" name="Mol. Plant Microbe Interact.">
        <title>Complete Genome Sequence of the Plant-Pathogenic Fungus Colletotrichum lupini.</title>
        <authorList>
            <person name="Baroncelli R."/>
            <person name="Pensec F."/>
            <person name="Da Lio D."/>
            <person name="Boufleur T."/>
            <person name="Vicente I."/>
            <person name="Sarrocco S."/>
            <person name="Picot A."/>
            <person name="Baraldi E."/>
            <person name="Sukno S."/>
            <person name="Thon M."/>
            <person name="Le Floch G."/>
        </authorList>
    </citation>
    <scope>NUCLEOTIDE SEQUENCE</scope>
    <source>
        <strain evidence="1">IMI 504893</strain>
    </source>
</reference>
<gene>
    <name evidence="1" type="ORF">CLUP02_05398</name>
</gene>
<dbReference type="AlphaFoldDB" id="A0A9Q8SM59"/>
<evidence type="ECO:0000313" key="2">
    <source>
        <dbReference type="Proteomes" id="UP000830671"/>
    </source>
</evidence>
<sequence>MTASDESRPGPPNQEHLIDEKLAAFRDSAITVQRSVNVDSISSSHVTLTTSFNTHINGENSAMNARGEKVINEVAEPIVNPVPPKVFHFPPIDSSL</sequence>
<dbReference type="Proteomes" id="UP000830671">
    <property type="component" value="Chromosome 3"/>
</dbReference>
<keyword evidence="2" id="KW-1185">Reference proteome</keyword>
<evidence type="ECO:0000313" key="1">
    <source>
        <dbReference type="EMBL" id="UQC79917.1"/>
    </source>
</evidence>
<proteinExistence type="predicted"/>
<protein>
    <submittedName>
        <fullName evidence="1">Uncharacterized protein</fullName>
    </submittedName>
</protein>
<dbReference type="GeneID" id="73339415"/>